<evidence type="ECO:0000313" key="2">
    <source>
        <dbReference type="Proteomes" id="UP001642260"/>
    </source>
</evidence>
<accession>A0ABC8L2X5</accession>
<dbReference type="EMBL" id="CAKOAT010418487">
    <property type="protein sequence ID" value="CAH8369286.1"/>
    <property type="molecule type" value="Genomic_DNA"/>
</dbReference>
<keyword evidence="2" id="KW-1185">Reference proteome</keyword>
<evidence type="ECO:0000313" key="1">
    <source>
        <dbReference type="EMBL" id="CAH8369286.1"/>
    </source>
</evidence>
<protein>
    <submittedName>
        <fullName evidence="1">Uncharacterized protein</fullName>
    </submittedName>
</protein>
<proteinExistence type="predicted"/>
<comment type="caution">
    <text evidence="1">The sequence shown here is derived from an EMBL/GenBank/DDBJ whole genome shotgun (WGS) entry which is preliminary data.</text>
</comment>
<gene>
    <name evidence="1" type="ORF">ERUC_LOCUS31113</name>
</gene>
<name>A0ABC8L2X5_ERUVS</name>
<dbReference type="Proteomes" id="UP001642260">
    <property type="component" value="Unassembled WGS sequence"/>
</dbReference>
<sequence length="112" mass="12568">MDRYVDPLVSHLKTMLNYRKLRKGTKAEVEELLMIEKSTSSWPEKSLGITVERTSSVKIAGRCCWLLFKMDLCFSKLFLAGGISEPICSHARACALRKICEDAPAVIQETSS</sequence>
<reference evidence="1 2" key="1">
    <citation type="submission" date="2022-03" db="EMBL/GenBank/DDBJ databases">
        <authorList>
            <person name="Macdonald S."/>
            <person name="Ahmed S."/>
            <person name="Newling K."/>
        </authorList>
    </citation>
    <scope>NUCLEOTIDE SEQUENCE [LARGE SCALE GENOMIC DNA]</scope>
</reference>
<organism evidence="1 2">
    <name type="scientific">Eruca vesicaria subsp. sativa</name>
    <name type="common">Garden rocket</name>
    <name type="synonym">Eruca sativa</name>
    <dbReference type="NCBI Taxonomy" id="29727"/>
    <lineage>
        <taxon>Eukaryota</taxon>
        <taxon>Viridiplantae</taxon>
        <taxon>Streptophyta</taxon>
        <taxon>Embryophyta</taxon>
        <taxon>Tracheophyta</taxon>
        <taxon>Spermatophyta</taxon>
        <taxon>Magnoliopsida</taxon>
        <taxon>eudicotyledons</taxon>
        <taxon>Gunneridae</taxon>
        <taxon>Pentapetalae</taxon>
        <taxon>rosids</taxon>
        <taxon>malvids</taxon>
        <taxon>Brassicales</taxon>
        <taxon>Brassicaceae</taxon>
        <taxon>Brassiceae</taxon>
        <taxon>Eruca</taxon>
    </lineage>
</organism>
<dbReference type="AlphaFoldDB" id="A0ABC8L2X5"/>